<dbReference type="InterPro" id="IPR044861">
    <property type="entry name" value="IPNS-like_FE2OG_OXY"/>
</dbReference>
<dbReference type="GO" id="GO:0046872">
    <property type="term" value="F:metal ion binding"/>
    <property type="evidence" value="ECO:0007669"/>
    <property type="project" value="UniProtKB-KW"/>
</dbReference>
<dbReference type="Gene3D" id="2.60.120.330">
    <property type="entry name" value="B-lactam Antibiotic, Isopenicillin N Synthase, Chain"/>
    <property type="match status" value="1"/>
</dbReference>
<dbReference type="SUPFAM" id="SSF51197">
    <property type="entry name" value="Clavaminate synthase-like"/>
    <property type="match status" value="1"/>
</dbReference>
<reference evidence="5" key="1">
    <citation type="submission" date="2023-03" db="EMBL/GenBank/DDBJ databases">
        <title>Complete genome of Cladonia borealis.</title>
        <authorList>
            <person name="Park H."/>
        </authorList>
    </citation>
    <scope>NUCLEOTIDE SEQUENCE</scope>
    <source>
        <strain evidence="5">ANT050790</strain>
    </source>
</reference>
<keyword evidence="1 3" id="KW-0479">Metal-binding</keyword>
<dbReference type="InterPro" id="IPR027443">
    <property type="entry name" value="IPNS-like_sf"/>
</dbReference>
<dbReference type="PROSITE" id="PS51471">
    <property type="entry name" value="FE2OG_OXY"/>
    <property type="match status" value="1"/>
</dbReference>
<evidence type="ECO:0000256" key="1">
    <source>
        <dbReference type="ARBA" id="ARBA00022723"/>
    </source>
</evidence>
<comment type="caution">
    <text evidence="5">The sequence shown here is derived from an EMBL/GenBank/DDBJ whole genome shotgun (WGS) entry which is preliminary data.</text>
</comment>
<gene>
    <name evidence="5" type="ORF">JMJ35_006008</name>
</gene>
<dbReference type="PANTHER" id="PTHR47991">
    <property type="entry name" value="OXOGLUTARATE/IRON-DEPENDENT DIOXYGENASE"/>
    <property type="match status" value="1"/>
</dbReference>
<name>A0AA39QYD6_9LECA</name>
<dbReference type="EMBL" id="JAFEKC020000013">
    <property type="protein sequence ID" value="KAK0511435.1"/>
    <property type="molecule type" value="Genomic_DNA"/>
</dbReference>
<keyword evidence="3" id="KW-0560">Oxidoreductase</keyword>
<keyword evidence="2 3" id="KW-0408">Iron</keyword>
<accession>A0AA39QYD6</accession>
<protein>
    <recommendedName>
        <fullName evidence="4">Fe2OG dioxygenase domain-containing protein</fullName>
    </recommendedName>
</protein>
<evidence type="ECO:0000256" key="3">
    <source>
        <dbReference type="RuleBase" id="RU003682"/>
    </source>
</evidence>
<dbReference type="AlphaFoldDB" id="A0AA39QYD6"/>
<organism evidence="5 6">
    <name type="scientific">Cladonia borealis</name>
    <dbReference type="NCBI Taxonomy" id="184061"/>
    <lineage>
        <taxon>Eukaryota</taxon>
        <taxon>Fungi</taxon>
        <taxon>Dikarya</taxon>
        <taxon>Ascomycota</taxon>
        <taxon>Pezizomycotina</taxon>
        <taxon>Lecanoromycetes</taxon>
        <taxon>OSLEUM clade</taxon>
        <taxon>Lecanoromycetidae</taxon>
        <taxon>Lecanorales</taxon>
        <taxon>Lecanorineae</taxon>
        <taxon>Cladoniaceae</taxon>
        <taxon>Cladonia</taxon>
    </lineage>
</organism>
<evidence type="ECO:0000259" key="4">
    <source>
        <dbReference type="PROSITE" id="PS51471"/>
    </source>
</evidence>
<keyword evidence="6" id="KW-1185">Reference proteome</keyword>
<evidence type="ECO:0000313" key="5">
    <source>
        <dbReference type="EMBL" id="KAK0511435.1"/>
    </source>
</evidence>
<feature type="domain" description="Fe2OG dioxygenase" evidence="4">
    <location>
        <begin position="94"/>
        <end position="191"/>
    </location>
</feature>
<evidence type="ECO:0000256" key="2">
    <source>
        <dbReference type="ARBA" id="ARBA00023004"/>
    </source>
</evidence>
<dbReference type="InterPro" id="IPR005123">
    <property type="entry name" value="Oxoglu/Fe-dep_dioxygenase_dom"/>
</dbReference>
<sequence length="266" mass="29870">MGIETPGISTRWRLQGPNPWPSEEKLPGFKEALYHDALAELSYRFVHLLEEAFGIPVGTFDVFFGVSSPSDYSSASRLDSPGENGFLCPQHRVKIAKCHVANSDNDGQGLGPHKYSSGWLTFLYQVGSARGLEVLDKSGSWIPADLFAGTFVVNFGNAFEAVTEGAVRATIHRVQAPTQEDRYSIPFFMGLPVDLKVSKIRSFIPEAVRSMRTKENRRSSDEAAVSIFLDPRWDILGESAIRKWIRSHPDIRLKWYGSETFEYYTQ</sequence>
<dbReference type="Proteomes" id="UP001166286">
    <property type="component" value="Unassembled WGS sequence"/>
</dbReference>
<dbReference type="Pfam" id="PF03171">
    <property type="entry name" value="2OG-FeII_Oxy"/>
    <property type="match status" value="1"/>
</dbReference>
<dbReference type="InterPro" id="IPR050295">
    <property type="entry name" value="Plant_2OG-oxidoreductases"/>
</dbReference>
<proteinExistence type="inferred from homology"/>
<evidence type="ECO:0000313" key="6">
    <source>
        <dbReference type="Proteomes" id="UP001166286"/>
    </source>
</evidence>
<comment type="similarity">
    <text evidence="3">Belongs to the iron/ascorbate-dependent oxidoreductase family.</text>
</comment>
<dbReference type="GO" id="GO:0016491">
    <property type="term" value="F:oxidoreductase activity"/>
    <property type="evidence" value="ECO:0007669"/>
    <property type="project" value="UniProtKB-KW"/>
</dbReference>